<proteinExistence type="inferred from homology"/>
<evidence type="ECO:0000256" key="3">
    <source>
        <dbReference type="ARBA" id="ARBA00022670"/>
    </source>
</evidence>
<dbReference type="Pfam" id="PF00675">
    <property type="entry name" value="Peptidase_M16"/>
    <property type="match status" value="1"/>
</dbReference>
<feature type="domain" description="Peptidase M16 N-terminal" evidence="10">
    <location>
        <begin position="97"/>
        <end position="229"/>
    </location>
</feature>
<evidence type="ECO:0000256" key="2">
    <source>
        <dbReference type="ARBA" id="ARBA00007261"/>
    </source>
</evidence>
<evidence type="ECO:0000313" key="15">
    <source>
        <dbReference type="Proteomes" id="UP001143981"/>
    </source>
</evidence>
<dbReference type="InterPro" id="IPR011765">
    <property type="entry name" value="Pept_M16_N"/>
</dbReference>
<gene>
    <name evidence="14" type="primary">STE23_3</name>
    <name evidence="14" type="ORF">LPJ61_004394</name>
</gene>
<dbReference type="Pfam" id="PF16187">
    <property type="entry name" value="Peptidase_M16_M"/>
    <property type="match status" value="1"/>
</dbReference>
<evidence type="ECO:0000256" key="4">
    <source>
        <dbReference type="ARBA" id="ARBA00022723"/>
    </source>
</evidence>
<dbReference type="PANTHER" id="PTHR43690:SF18">
    <property type="entry name" value="INSULIN-DEGRADING ENZYME-RELATED"/>
    <property type="match status" value="1"/>
</dbReference>
<dbReference type="FunFam" id="3.30.830.10:FF:000005">
    <property type="entry name" value="nardilysin isoform X1"/>
    <property type="match status" value="1"/>
</dbReference>
<comment type="caution">
    <text evidence="14">The sequence shown here is derived from an EMBL/GenBank/DDBJ whole genome shotgun (WGS) entry which is preliminary data.</text>
</comment>
<keyword evidence="6" id="KW-0862">Zinc</keyword>
<evidence type="ECO:0000256" key="5">
    <source>
        <dbReference type="ARBA" id="ARBA00022801"/>
    </source>
</evidence>
<dbReference type="Proteomes" id="UP001143981">
    <property type="component" value="Unassembled WGS sequence"/>
</dbReference>
<keyword evidence="15" id="KW-1185">Reference proteome</keyword>
<evidence type="ECO:0000256" key="9">
    <source>
        <dbReference type="SAM" id="SignalP"/>
    </source>
</evidence>
<keyword evidence="5 14" id="KW-0378">Hydrolase</keyword>
<dbReference type="Pfam" id="PF22456">
    <property type="entry name" value="PqqF-like_C_4"/>
    <property type="match status" value="1"/>
</dbReference>
<dbReference type="InterPro" id="IPR001431">
    <property type="entry name" value="Pept_M16_Zn_BS"/>
</dbReference>
<evidence type="ECO:0000256" key="6">
    <source>
        <dbReference type="ARBA" id="ARBA00022833"/>
    </source>
</evidence>
<protein>
    <submittedName>
        <fullName evidence="14">Metalloprotease</fullName>
        <ecNumber evidence="14">3.4.24.56</ecNumber>
    </submittedName>
</protein>
<feature type="chain" id="PRO_5040810905" evidence="9">
    <location>
        <begin position="27"/>
        <end position="1144"/>
    </location>
</feature>
<dbReference type="AlphaFoldDB" id="A0A9W7YAR1"/>
<dbReference type="InterPro" id="IPR032632">
    <property type="entry name" value="Peptidase_M16_M"/>
</dbReference>
<feature type="domain" description="Coenzyme PQQ synthesis protein F-like C-terminal lobe" evidence="13">
    <location>
        <begin position="838"/>
        <end position="937"/>
    </location>
</feature>
<feature type="domain" description="Peptidase M16 C-terminal" evidence="11">
    <location>
        <begin position="259"/>
        <end position="435"/>
    </location>
</feature>
<accession>A0A9W7YAR1</accession>
<evidence type="ECO:0000259" key="10">
    <source>
        <dbReference type="Pfam" id="PF00675"/>
    </source>
</evidence>
<dbReference type="GO" id="GO:0051603">
    <property type="term" value="P:proteolysis involved in protein catabolic process"/>
    <property type="evidence" value="ECO:0007669"/>
    <property type="project" value="TreeGrafter"/>
</dbReference>
<dbReference type="InterPro" id="IPR007863">
    <property type="entry name" value="Peptidase_M16_C"/>
</dbReference>
<keyword evidence="3" id="KW-0645">Protease</keyword>
<dbReference type="GO" id="GO:0043171">
    <property type="term" value="P:peptide catabolic process"/>
    <property type="evidence" value="ECO:0007669"/>
    <property type="project" value="TreeGrafter"/>
</dbReference>
<keyword evidence="9" id="KW-0732">Signal</keyword>
<keyword evidence="7 14" id="KW-0482">Metalloprotease</keyword>
<dbReference type="InterPro" id="IPR011249">
    <property type="entry name" value="Metalloenz_LuxS/M16"/>
</dbReference>
<evidence type="ECO:0000259" key="13">
    <source>
        <dbReference type="Pfam" id="PF22456"/>
    </source>
</evidence>
<dbReference type="OrthoDB" id="952271at2759"/>
<evidence type="ECO:0000256" key="7">
    <source>
        <dbReference type="ARBA" id="ARBA00023049"/>
    </source>
</evidence>
<name>A0A9W7YAR1_9FUNG</name>
<comment type="similarity">
    <text evidence="2 8">Belongs to the peptidase M16 family.</text>
</comment>
<feature type="domain" description="Peptidase M16 middle/third" evidence="12">
    <location>
        <begin position="444"/>
        <end position="713"/>
    </location>
</feature>
<feature type="signal peptide" evidence="9">
    <location>
        <begin position="1"/>
        <end position="26"/>
    </location>
</feature>
<dbReference type="EMBL" id="JANBOI010000984">
    <property type="protein sequence ID" value="KAJ1727785.1"/>
    <property type="molecule type" value="Genomic_DNA"/>
</dbReference>
<dbReference type="InterPro" id="IPR054734">
    <property type="entry name" value="PqqF-like_C_4"/>
</dbReference>
<dbReference type="Gene3D" id="3.30.830.10">
    <property type="entry name" value="Metalloenzyme, LuxS/M16 peptidase-like"/>
    <property type="match status" value="4"/>
</dbReference>
<dbReference type="Pfam" id="PF05193">
    <property type="entry name" value="Peptidase_M16_C"/>
    <property type="match status" value="1"/>
</dbReference>
<sequence length="1144" mass="126359">MQHRLPLQALLVVLLLGLYWLYGTRNAPHPAPQPAFQPASQPAPQLQVLPWQHAKFASRMTTKLHLPYEEFGGVLEQSENDPREHRLIRLPNNLVAVCTRDPDATTAAAVLSVNVGHFVNPPELPGLAHFLEHMLFMGSEKYPGENEYTQFLTNNSGSHNAYTSDTQTTYFFDIPNGALEGALDRFSRFFIDPLLAPGAIDREVHAVDSEYKGNLRHDGWRIQHLLAALSDQSHPYSHFKIGSLETLRDAARERGLDLREEVARLHKQYYSADIMKLSIVGNYSMDQLVEWAVSKFADVASKGVTKPQHAGHPMGSGMLGKAVHFETVGDHIVMNVLFALPELKAMYATKPLHYIMSLLQRDGPGSLRAYLKAKGWLAYIHGHPGDSDYDGFNMLPIGIGLTPTGLEHYEDVLRALFAYLQMLAHHGPQQWIHDERRVISDLEFKHFEKPGSLEWAEFLASEGHNEYMAPEHFLTKDGLVREFDAEAVTAMLRLLNPQNYSVLIGAQKHSTVRCDRQEKYFGTPYHVADLPTELAAGLAVDWRKPYGFHLPARNSFLPQSTAVVTTKAPPAEIAPAPTLLRLTNSTEVWFKQDDQFLEPRGNIRLQIDIPRTSTSALNAVAAKLLDKCIGDVLNRELYAARRAGAWYSFSYAPSSIVMAVDGFSDKLPHLLETLVQQLRSFVVEEHTFNTSLAALKQDHQNTRYMQPYQQLNGRLSGELNYVPVAPLSALEEAAGRVTIGDVQALADSVFDQAYTTMLVAGNFDESDALAAAARVADIMGARPMPSYLRAPPRTVDIEPGHYLRRERAQDEGSPNSAVLSTIYLGPTSSMKERMVATLLGRIVGEPFFDQLRTKEQLGYAVKASNSGFRNGREALKLLVQGEANPEYLTQRVDEFLRSFRQYLVEYSAADFATLVDAVVSGKLEKLKTVSDEAKLFWAYIQGGRYDFDRVSREVACLRGLGKEDLLEAWDRYVDPATAAQHTRVDSHLWSAAAGYPADADLEAYPAATVALLGCLESEGLAGVGLAELDRFVQTTSLAGGLAPALEELRALYTGQLAASTTADLPLDRIAADGSRIGTALEMALAAAGGAARPGRSAATNFANIGMRRTPDGKWIIHDVDAFKATQRLHGLAVPAIKLVPKHAA</sequence>
<dbReference type="PROSITE" id="PS00143">
    <property type="entry name" value="INSULINASE"/>
    <property type="match status" value="1"/>
</dbReference>
<dbReference type="SUPFAM" id="SSF63411">
    <property type="entry name" value="LuxS/MPP-like metallohydrolase"/>
    <property type="match status" value="4"/>
</dbReference>
<dbReference type="EC" id="3.4.24.56" evidence="14"/>
<dbReference type="GO" id="GO:0004222">
    <property type="term" value="F:metalloendopeptidase activity"/>
    <property type="evidence" value="ECO:0007669"/>
    <property type="project" value="UniProtKB-EC"/>
</dbReference>
<evidence type="ECO:0000256" key="1">
    <source>
        <dbReference type="ARBA" id="ARBA00001947"/>
    </source>
</evidence>
<evidence type="ECO:0000313" key="14">
    <source>
        <dbReference type="EMBL" id="KAJ1727785.1"/>
    </source>
</evidence>
<organism evidence="14 15">
    <name type="scientific">Coemansia biformis</name>
    <dbReference type="NCBI Taxonomy" id="1286918"/>
    <lineage>
        <taxon>Eukaryota</taxon>
        <taxon>Fungi</taxon>
        <taxon>Fungi incertae sedis</taxon>
        <taxon>Zoopagomycota</taxon>
        <taxon>Kickxellomycotina</taxon>
        <taxon>Kickxellomycetes</taxon>
        <taxon>Kickxellales</taxon>
        <taxon>Kickxellaceae</taxon>
        <taxon>Coemansia</taxon>
    </lineage>
</organism>
<dbReference type="GO" id="GO:0005739">
    <property type="term" value="C:mitochondrion"/>
    <property type="evidence" value="ECO:0007669"/>
    <property type="project" value="TreeGrafter"/>
</dbReference>
<reference evidence="14" key="1">
    <citation type="submission" date="2022-07" db="EMBL/GenBank/DDBJ databases">
        <title>Phylogenomic reconstructions and comparative analyses of Kickxellomycotina fungi.</title>
        <authorList>
            <person name="Reynolds N.K."/>
            <person name="Stajich J.E."/>
            <person name="Barry K."/>
            <person name="Grigoriev I.V."/>
            <person name="Crous P."/>
            <person name="Smith M.E."/>
        </authorList>
    </citation>
    <scope>NUCLEOTIDE SEQUENCE</scope>
    <source>
        <strain evidence="14">BCRC 34381</strain>
    </source>
</reference>
<keyword evidence="4" id="KW-0479">Metal-binding</keyword>
<dbReference type="GO" id="GO:0005829">
    <property type="term" value="C:cytosol"/>
    <property type="evidence" value="ECO:0007669"/>
    <property type="project" value="TreeGrafter"/>
</dbReference>
<evidence type="ECO:0000259" key="12">
    <source>
        <dbReference type="Pfam" id="PF16187"/>
    </source>
</evidence>
<dbReference type="GO" id="GO:0046872">
    <property type="term" value="F:metal ion binding"/>
    <property type="evidence" value="ECO:0007669"/>
    <property type="project" value="UniProtKB-KW"/>
</dbReference>
<dbReference type="PANTHER" id="PTHR43690">
    <property type="entry name" value="NARDILYSIN"/>
    <property type="match status" value="1"/>
</dbReference>
<dbReference type="FunFam" id="3.30.830.10:FF:000012">
    <property type="entry name" value="Protease 3"/>
    <property type="match status" value="1"/>
</dbReference>
<dbReference type="InterPro" id="IPR050626">
    <property type="entry name" value="Peptidase_M16"/>
</dbReference>
<evidence type="ECO:0000256" key="8">
    <source>
        <dbReference type="RuleBase" id="RU004447"/>
    </source>
</evidence>
<comment type="cofactor">
    <cofactor evidence="1">
        <name>Zn(2+)</name>
        <dbReference type="ChEBI" id="CHEBI:29105"/>
    </cofactor>
</comment>
<evidence type="ECO:0000259" key="11">
    <source>
        <dbReference type="Pfam" id="PF05193"/>
    </source>
</evidence>